<dbReference type="RefSeq" id="WP_146229396.1">
    <property type="nucleotide sequence ID" value="NZ_QGTL01000008.1"/>
</dbReference>
<keyword evidence="3" id="KW-1185">Reference proteome</keyword>
<evidence type="ECO:0000313" key="3">
    <source>
        <dbReference type="Proteomes" id="UP000246410"/>
    </source>
</evidence>
<evidence type="ECO:0000259" key="1">
    <source>
        <dbReference type="Pfam" id="PF14528"/>
    </source>
</evidence>
<dbReference type="InterPro" id="IPR027434">
    <property type="entry name" value="Homing_endonucl"/>
</dbReference>
<dbReference type="Proteomes" id="UP000246410">
    <property type="component" value="Unassembled WGS sequence"/>
</dbReference>
<comment type="caution">
    <text evidence="2">The sequence shown here is derived from an EMBL/GenBank/DDBJ whole genome shotgun (WGS) entry which is preliminary data.</text>
</comment>
<reference evidence="2 3" key="1">
    <citation type="submission" date="2018-05" db="EMBL/GenBank/DDBJ databases">
        <title>Genomic Encyclopedia of Type Strains, Phase IV (KMG-IV): sequencing the most valuable type-strain genomes for metagenomic binning, comparative biology and taxonomic classification.</title>
        <authorList>
            <person name="Goeker M."/>
        </authorList>
    </citation>
    <scope>NUCLEOTIDE SEQUENCE [LARGE SCALE GENOMIC DNA]</scope>
    <source>
        <strain evidence="2 3">DSM 44717</strain>
    </source>
</reference>
<organism evidence="2 3">
    <name type="scientific">Nocardia neocaledoniensis</name>
    <dbReference type="NCBI Taxonomy" id="236511"/>
    <lineage>
        <taxon>Bacteria</taxon>
        <taxon>Bacillati</taxon>
        <taxon>Actinomycetota</taxon>
        <taxon>Actinomycetes</taxon>
        <taxon>Mycobacteriales</taxon>
        <taxon>Nocardiaceae</taxon>
        <taxon>Nocardia</taxon>
    </lineage>
</organism>
<accession>A0A317NCG8</accession>
<dbReference type="InterPro" id="IPR004860">
    <property type="entry name" value="LAGLIDADG_dom"/>
</dbReference>
<dbReference type="SUPFAM" id="SSF55608">
    <property type="entry name" value="Homing endonucleases"/>
    <property type="match status" value="1"/>
</dbReference>
<sequence length="273" mass="29644">MASIGGERAVFLDPAIPAVAYVIGLLQTDGSHEGSLDGKGRISLELAVRDENVLLQVADILPCYSSIGRRSRSTNFADHSETATLRFYDRGTRQALANLGVPVGRKARHIEPPAQPFARADYLRGLLDGDGSIGFTRKGEPFISFVTASPTAAEFFCRAVRDVCGVERSCRPNQRDGVCNVMVLNRAAAQLAAWAWCEPVVIGIERKRAAAALVAQWSPPAAKEGRYGVTRKQWTAADDDVVLEHSPTVAAGLLGRTVSSVSARRWRLRREMV</sequence>
<name>A0A317NCG8_9NOCA</name>
<dbReference type="EMBL" id="QGTL01000008">
    <property type="protein sequence ID" value="PWV72889.1"/>
    <property type="molecule type" value="Genomic_DNA"/>
</dbReference>
<gene>
    <name evidence="2" type="ORF">DFR69_108203</name>
</gene>
<evidence type="ECO:0000313" key="2">
    <source>
        <dbReference type="EMBL" id="PWV72889.1"/>
    </source>
</evidence>
<protein>
    <recommendedName>
        <fullName evidence="1">Homing endonuclease LAGLIDADG domain-containing protein</fullName>
    </recommendedName>
</protein>
<dbReference type="Gene3D" id="3.10.28.10">
    <property type="entry name" value="Homing endonucleases"/>
    <property type="match status" value="1"/>
</dbReference>
<proteinExistence type="predicted"/>
<dbReference type="Pfam" id="PF14528">
    <property type="entry name" value="LAGLIDADG_3"/>
    <property type="match status" value="1"/>
</dbReference>
<feature type="domain" description="Homing endonuclease LAGLIDADG" evidence="1">
    <location>
        <begin position="120"/>
        <end position="180"/>
    </location>
</feature>
<dbReference type="AlphaFoldDB" id="A0A317NCG8"/>